<dbReference type="InterPro" id="IPR032466">
    <property type="entry name" value="Metal_Hydrolase"/>
</dbReference>
<dbReference type="Pfam" id="PF01979">
    <property type="entry name" value="Amidohydro_1"/>
    <property type="match status" value="1"/>
</dbReference>
<gene>
    <name evidence="3" type="ORF">LX73_0845</name>
</gene>
<feature type="chain" id="PRO_5022918519" evidence="1">
    <location>
        <begin position="21"/>
        <end position="431"/>
    </location>
</feature>
<dbReference type="AlphaFoldDB" id="A0A5D3YNZ8"/>
<keyword evidence="1" id="KW-0732">Signal</keyword>
<dbReference type="Gene3D" id="2.30.40.10">
    <property type="entry name" value="Urease, subunit C, domain 1"/>
    <property type="match status" value="1"/>
</dbReference>
<dbReference type="SUPFAM" id="SSF51338">
    <property type="entry name" value="Composite domain of metallo-dependent hydrolases"/>
    <property type="match status" value="1"/>
</dbReference>
<sequence>MKRLILLSLLVISIPSLVSAQQPKVFTGAKIIPISGEAIANGVMIIEDGKITEVGSQANVKIPSNAKTHDVSGKVIMPGLVDSHSHIGGGSGGDRSAAMHPDVRILDSIDPRSDTFKKALAGGITTVNVLPGSGHLMSGQTAYLKLRKANQIEEMLFVDNPKEQVAGGLKMANGTNPIGDGPFPGTRAKSASMVRELFIKAQNYKEKIEKADGDPDKMPSRDIGMETLVEVLNGERIVHNHTHRHDDILTAIRLAEEFDYRLVLHHVSEAWKIADEIAEADVPASIIVLDSPGGKMEAVNIKYKNGAVLEDAGVTVGYHTDASITDTRLFLRSGAFGVRAGMSRKAALKALTIQNAKMMDLQNRVGTLEEGKDADFIVLSGNPLSVYTRVQQTWVEGKKRFDLSNPEDQEYATGGYNVFERTTQNHHHGRK</sequence>
<feature type="signal peptide" evidence="1">
    <location>
        <begin position="1"/>
        <end position="20"/>
    </location>
</feature>
<dbReference type="InterPro" id="IPR011059">
    <property type="entry name" value="Metal-dep_hydrolase_composite"/>
</dbReference>
<dbReference type="RefSeq" id="WP_148898201.1">
    <property type="nucleotide sequence ID" value="NZ_VNHY01000001.1"/>
</dbReference>
<dbReference type="EMBL" id="VNHY01000001">
    <property type="protein sequence ID" value="TYP95537.1"/>
    <property type="molecule type" value="Genomic_DNA"/>
</dbReference>
<dbReference type="GO" id="GO:0016810">
    <property type="term" value="F:hydrolase activity, acting on carbon-nitrogen (but not peptide) bonds"/>
    <property type="evidence" value="ECO:0007669"/>
    <property type="project" value="InterPro"/>
</dbReference>
<accession>A0A5D3YNZ8</accession>
<proteinExistence type="predicted"/>
<feature type="domain" description="Amidohydrolase-related" evidence="2">
    <location>
        <begin position="308"/>
        <end position="397"/>
    </location>
</feature>
<evidence type="ECO:0000313" key="3">
    <source>
        <dbReference type="EMBL" id="TYP95537.1"/>
    </source>
</evidence>
<protein>
    <submittedName>
        <fullName evidence="3">Imidazolonepropionase</fullName>
    </submittedName>
</protein>
<name>A0A5D3YNZ8_9BACT</name>
<dbReference type="Proteomes" id="UP000324595">
    <property type="component" value="Unassembled WGS sequence"/>
</dbReference>
<comment type="caution">
    <text evidence="3">The sequence shown here is derived from an EMBL/GenBank/DDBJ whole genome shotgun (WGS) entry which is preliminary data.</text>
</comment>
<evidence type="ECO:0000259" key="2">
    <source>
        <dbReference type="Pfam" id="PF01979"/>
    </source>
</evidence>
<evidence type="ECO:0000313" key="4">
    <source>
        <dbReference type="Proteomes" id="UP000324595"/>
    </source>
</evidence>
<keyword evidence="4" id="KW-1185">Reference proteome</keyword>
<dbReference type="OrthoDB" id="9802793at2"/>
<dbReference type="Gene3D" id="3.20.20.140">
    <property type="entry name" value="Metal-dependent hydrolases"/>
    <property type="match status" value="1"/>
</dbReference>
<dbReference type="PANTHER" id="PTHR43135">
    <property type="entry name" value="ALPHA-D-RIBOSE 1-METHYLPHOSPHONATE 5-TRIPHOSPHATE DIPHOSPHATASE"/>
    <property type="match status" value="1"/>
</dbReference>
<dbReference type="InterPro" id="IPR006680">
    <property type="entry name" value="Amidohydro-rel"/>
</dbReference>
<reference evidence="3 4" key="1">
    <citation type="submission" date="2019-07" db="EMBL/GenBank/DDBJ databases">
        <title>Genomic Encyclopedia of Archaeal and Bacterial Type Strains, Phase II (KMG-II): from individual species to whole genera.</title>
        <authorList>
            <person name="Goeker M."/>
        </authorList>
    </citation>
    <scope>NUCLEOTIDE SEQUENCE [LARGE SCALE GENOMIC DNA]</scope>
    <source>
        <strain evidence="3 4">DSM 21935</strain>
    </source>
</reference>
<dbReference type="PANTHER" id="PTHR43135:SF3">
    <property type="entry name" value="ALPHA-D-RIBOSE 1-METHYLPHOSPHONATE 5-TRIPHOSPHATE DIPHOSPHATASE"/>
    <property type="match status" value="1"/>
</dbReference>
<evidence type="ECO:0000256" key="1">
    <source>
        <dbReference type="SAM" id="SignalP"/>
    </source>
</evidence>
<dbReference type="SUPFAM" id="SSF51556">
    <property type="entry name" value="Metallo-dependent hydrolases"/>
    <property type="match status" value="1"/>
</dbReference>
<organism evidence="3 4">
    <name type="scientific">Fodinibius salinus</name>
    <dbReference type="NCBI Taxonomy" id="860790"/>
    <lineage>
        <taxon>Bacteria</taxon>
        <taxon>Pseudomonadati</taxon>
        <taxon>Balneolota</taxon>
        <taxon>Balneolia</taxon>
        <taxon>Balneolales</taxon>
        <taxon>Balneolaceae</taxon>
        <taxon>Fodinibius</taxon>
    </lineage>
</organism>
<dbReference type="InterPro" id="IPR051781">
    <property type="entry name" value="Metallo-dep_Hydrolase"/>
</dbReference>